<evidence type="ECO:0008006" key="5">
    <source>
        <dbReference type="Google" id="ProtNLM"/>
    </source>
</evidence>
<dbReference type="AlphaFoldDB" id="A0A0C2XMW0"/>
<dbReference type="Proteomes" id="UP000054549">
    <property type="component" value="Unassembled WGS sequence"/>
</dbReference>
<feature type="compositionally biased region" description="Polar residues" evidence="1">
    <location>
        <begin position="141"/>
        <end position="153"/>
    </location>
</feature>
<name>A0A0C2XMW0_AMAMK</name>
<keyword evidence="2" id="KW-0812">Transmembrane</keyword>
<dbReference type="STRING" id="946122.A0A0C2XMW0"/>
<evidence type="ECO:0000256" key="1">
    <source>
        <dbReference type="SAM" id="MobiDB-lite"/>
    </source>
</evidence>
<feature type="region of interest" description="Disordered" evidence="1">
    <location>
        <begin position="64"/>
        <end position="84"/>
    </location>
</feature>
<accession>A0A0C2XMW0</accession>
<reference evidence="3 4" key="1">
    <citation type="submission" date="2014-04" db="EMBL/GenBank/DDBJ databases">
        <title>Evolutionary Origins and Diversification of the Mycorrhizal Mutualists.</title>
        <authorList>
            <consortium name="DOE Joint Genome Institute"/>
            <consortium name="Mycorrhizal Genomics Consortium"/>
            <person name="Kohler A."/>
            <person name="Kuo A."/>
            <person name="Nagy L.G."/>
            <person name="Floudas D."/>
            <person name="Copeland A."/>
            <person name="Barry K.W."/>
            <person name="Cichocki N."/>
            <person name="Veneault-Fourrey C."/>
            <person name="LaButti K."/>
            <person name="Lindquist E.A."/>
            <person name="Lipzen A."/>
            <person name="Lundell T."/>
            <person name="Morin E."/>
            <person name="Murat C."/>
            <person name="Riley R."/>
            <person name="Ohm R."/>
            <person name="Sun H."/>
            <person name="Tunlid A."/>
            <person name="Henrissat B."/>
            <person name="Grigoriev I.V."/>
            <person name="Hibbett D.S."/>
            <person name="Martin F."/>
        </authorList>
    </citation>
    <scope>NUCLEOTIDE SEQUENCE [LARGE SCALE GENOMIC DNA]</scope>
    <source>
        <strain evidence="3 4">Koide BX008</strain>
    </source>
</reference>
<protein>
    <recommendedName>
        <fullName evidence="5">Transmembrane protein</fullName>
    </recommendedName>
</protein>
<organism evidence="3 4">
    <name type="scientific">Amanita muscaria (strain Koide BX008)</name>
    <dbReference type="NCBI Taxonomy" id="946122"/>
    <lineage>
        <taxon>Eukaryota</taxon>
        <taxon>Fungi</taxon>
        <taxon>Dikarya</taxon>
        <taxon>Basidiomycota</taxon>
        <taxon>Agaricomycotina</taxon>
        <taxon>Agaricomycetes</taxon>
        <taxon>Agaricomycetidae</taxon>
        <taxon>Agaricales</taxon>
        <taxon>Pluteineae</taxon>
        <taxon>Amanitaceae</taxon>
        <taxon>Amanita</taxon>
    </lineage>
</organism>
<dbReference type="EMBL" id="KN818223">
    <property type="protein sequence ID" value="KIL70911.1"/>
    <property type="molecule type" value="Genomic_DNA"/>
</dbReference>
<feature type="region of interest" description="Disordered" evidence="1">
    <location>
        <begin position="140"/>
        <end position="162"/>
    </location>
</feature>
<evidence type="ECO:0000313" key="4">
    <source>
        <dbReference type="Proteomes" id="UP000054549"/>
    </source>
</evidence>
<dbReference type="HOGENOM" id="CLU_963009_0_0_1"/>
<dbReference type="InParanoid" id="A0A0C2XMW0"/>
<feature type="transmembrane region" description="Helical" evidence="2">
    <location>
        <begin position="92"/>
        <end position="115"/>
    </location>
</feature>
<feature type="region of interest" description="Disordered" evidence="1">
    <location>
        <begin position="193"/>
        <end position="219"/>
    </location>
</feature>
<evidence type="ECO:0000313" key="3">
    <source>
        <dbReference type="EMBL" id="KIL70911.1"/>
    </source>
</evidence>
<sequence length="289" mass="30840">MQVHIPQGQSIVIHPPQADSFTWVANLTAGTPAAFSVYDSEGRSGGTSSIRVVQLTNDTSCLSFSTSTTSGKEPESSNSSPSGSYVATAKGLAVGISIGVLGLLGFSFLICFGCYRRSRLHRRQSRITSSYVDLTYDPGSIRTSLPNNRRQPPSSAMSDASASTLAEISSMRQISRAVSYSSSRVPSLGHPSLYQPDPFLAPSPQNGSQPRSSKWSIQNQDTTSALTYPSDVIVHVDAADSAIGLMELPPRYSADRVPLPGLPHTPIQIRTRDSVSFQQAGSTSSLKEN</sequence>
<gene>
    <name evidence="3" type="ORF">M378DRAFT_498995</name>
</gene>
<evidence type="ECO:0000256" key="2">
    <source>
        <dbReference type="SAM" id="Phobius"/>
    </source>
</evidence>
<keyword evidence="2" id="KW-0472">Membrane</keyword>
<feature type="compositionally biased region" description="Polar residues" evidence="1">
    <location>
        <begin position="203"/>
        <end position="219"/>
    </location>
</feature>
<keyword evidence="2" id="KW-1133">Transmembrane helix</keyword>
<keyword evidence="4" id="KW-1185">Reference proteome</keyword>
<dbReference type="OrthoDB" id="2591431at2759"/>
<proteinExistence type="predicted"/>